<feature type="region of interest" description="Disordered" evidence="4">
    <location>
        <begin position="2508"/>
        <end position="2537"/>
    </location>
</feature>
<accession>A0A2S2QJG1</accession>
<feature type="domain" description="PHR" evidence="5">
    <location>
        <begin position="1154"/>
        <end position="1304"/>
    </location>
</feature>
<evidence type="ECO:0000256" key="1">
    <source>
        <dbReference type="ARBA" id="ARBA00022786"/>
    </source>
</evidence>
<dbReference type="InterPro" id="IPR012983">
    <property type="entry name" value="PHR"/>
</dbReference>
<evidence type="ECO:0000256" key="4">
    <source>
        <dbReference type="SAM" id="MobiDB-lite"/>
    </source>
</evidence>
<feature type="repeat" description="Filamin" evidence="2">
    <location>
        <begin position="2313"/>
        <end position="2370"/>
    </location>
</feature>
<feature type="compositionally biased region" description="Polar residues" evidence="4">
    <location>
        <begin position="2986"/>
        <end position="2996"/>
    </location>
</feature>
<feature type="region of interest" description="Disordered" evidence="4">
    <location>
        <begin position="2827"/>
        <end position="2870"/>
    </location>
</feature>
<dbReference type="GO" id="GO:0007411">
    <property type="term" value="P:axon guidance"/>
    <property type="evidence" value="ECO:0007669"/>
    <property type="project" value="TreeGrafter"/>
</dbReference>
<reference evidence="6" key="1">
    <citation type="submission" date="2018-04" db="EMBL/GenBank/DDBJ databases">
        <title>Transcriptome assembly of Sipha flava.</title>
        <authorList>
            <person name="Scully E.D."/>
            <person name="Geib S.M."/>
            <person name="Palmer N.A."/>
            <person name="Koch K."/>
            <person name="Bradshaw J."/>
            <person name="Heng-Moss T."/>
            <person name="Sarath G."/>
        </authorList>
    </citation>
    <scope>NUCLEOTIDE SEQUENCE</scope>
</reference>
<dbReference type="SUPFAM" id="SSF81296">
    <property type="entry name" value="E set domains"/>
    <property type="match status" value="1"/>
</dbReference>
<evidence type="ECO:0000256" key="2">
    <source>
        <dbReference type="PROSITE-ProRule" id="PRU00087"/>
    </source>
</evidence>
<sequence>MLPEVDGIEQLYKRFFQEAQEFPKKQNVKKNCQKVQKGSKLYKDGGWTMYVSGNASSFAVLSAARYAVFDRHAKKADEAYWNSSSAPICLKTLSRVLQASNNVQSISSGEIFIPKVVGIGLRSVFELIKESRVSSPDICTKALMALLDIIQYQSPEALKDEPSEVIDPLYELLLDMATGNYENGTYDFKAVSCSCLISLVIVRGDTGKILNTLATLIMCPYNASPTKIILPKVLTSLQKCIRVLTHGDYETPDWMSNGVPKSSEIVTLNLNYLKNIKGMACDGDYLYTYSDYGFHKIGTGFGGTVSGHPYIKVARPSNLPLHSNDICLGFYQKMLYLKVYNVNQTTNQEIEFLDKDSFKKLGRVQLDTSVILDASCKPVFNDKDRLCFLDQSANNYVIKSIDPSTGKLVNEVPLVLSRRNVRIYGVSELWDSITAESAINNATDEEVCSVTALKDSFIISVKSGKALQWSKPSGQNAMNFYCSTWSELSLPNPCKIIKVAAGHDGLHCVLLCNTGSAYFIGVSRRGEDCDHGKYRKQPRVLKPKRITKIDGQFIVDVACNNGTTALVTKDGLLYMFGKDDTYCDIHTGLVKDLKNVKIVKIALGKAHAIALSAKGHVYSFGINNKGQCGRDIYAPQINKNNYSEVTNIEPVSQNSVANEQGTIDDDCDENKPREDICKPGKHNWKHSVCMICTVCGECTGYSISCLSSIRSNRKSGQECGCGEGDAGCTICGCCRICAQEVEDNSELAILGPNGAGDIAGMMRLDVIFGIGDKVKTHQEASLEDHLKKRLNKREQRQKLHLVQSDLSRDTDIDSNLQIANNTNIHFQSHNSIIARSFIDDTINNPGSDIERDTTRMTILPPARIFLPTDCPVVQISCGLHHSVLLLSNGKVITFGSNSNGQLGCSLSLSRKGPTILKIPRLKHPIISVSAGSNHTALVSKDGKLYTFGSYLKSQLGRDSGCNSVPLSVEDINPPHTRRAKEVMCCGDQTIVKVDEALINSKILSIAANNDTILVMTSNKCLAINKQDGTCNSYSGNSQVQFDEKHTGMWCFDLLYNNLWHIIDKSEKVVVTCYNVNSACKKHYDSCSLLSYELALPPTAGISVSRLQVLVNFLTCMDILAQNLSMFPIGIASSQSNIPIATNVVETKKEFLHINRFASLGGGWGYSGHSVEAIRFSTDCNILLVGFGLFGGRGEYTVKLKLYDIGLDGGDQEYDGELMAETDVLTYECAPRQKHPILFDEPIALYANRWYVACARITGPSSDCGSSGMCSVTSDEQITFTFKSSRKSNNGTDINAGQIPEILYRTVIPDSQSISTIHTSNNDIHILSDAFSHTVNKDCFNALIMLLRWSWTTINKNISDICLPYSQQNFYMDLSKKDTTSICELKRLMFISQSCFHLLRSYIHEIYPDEVDKIKLPETEVLANCIVEVRQLLQKILSDVRPHEILKNVDKIFIDNTGTEVVKIMKCIKWLNQILNECHMTFVSCYHAFYPTPHLKLYFLWELLIDKKNIDHKNKLLTAVVAALCNTTFRLRELMPILKTTQINDKSGTSDQDHQFYYPILINAITSAGHNNLKSEPNWDILLSHLLDIIVLPVRNAILNSKTPDNDLKSLSTNCSHLVARVVAELSSQATLSEDGSEIVNEREILLTTPSRFAKINQTKTWNAGNGSPDAICFWVDRGGIAIAGCGVFAGIGNYEYELELLVEKNQLEFDEPHGNRWKSLIVTRGSFGPDDSALNYVADLKFDHPIRIKERVKYAIRLRNYGGRTNNGDMGLSCVKGHDNTLFSFNTCSLSLNGTTQSRGQIPYLLYYSNSHDKNCDFERKVCNKIKARESTLTLLTTVVAKSLELINLGAEKIKKDPFVYKYLGESAIVNVLLPLVLAHIGPLTSFSKDAKSAIHVLELINKLLPAVTSINLYSANKLDVMHKMLSDKLDGAKQLGKLKSSKTEIRDSKCMTTSHHYAWVESDHPYKAATVSNYKVTFPKDVKWLCLEFDPRSCTAQIEDSLQLYIPNYRDFSDDDNKHVISTPYIPVLKKFSNDPMEWPFAAVMLPGNEVMFSLETASDYLKNDRISRFGFRCLVIGYEVEELSKYQALGYGLVHLETELSFLGGMCVSTLLKCDIILPSDDSAHFLEQDSVSAADLVYTKHSGLLKKGFALAPFLNIQQVMDGVLPLSVDGNENRFLREFVGCAPHSAGCRLARWLQPESVVEPDSCELSLSTTEVRCGWPAKFTVRTRDQYGNLVQSNGLKVELFTQSNCKSKSNPYVDKCAVGTVDDKYFGGHPVPKTYVPYEAVIKEKFRYQTITFMKHYENYSFEELRLASPSVKGDSEKLSMEAQGNGTYTVYWTPVATGYYDVKVEVDGYPLTKQTKHINVKEAPFNGVKPPDRGLTSSSPAAKLLQHVGKCSAGLRIRTHPSLQSEQIGCIPVKEIIGYTDEISNDDGDWVLLNAESVKRYCQQSVPYIEAWCMKVNKYLNGEQFLVPVNGKNESHPRAAAPNEEKYVAAIPAASVPKLSRETPKSSPSPPPVQPSQPQLHAAPSDNAAGPVVKYRVVVCGASGHNIRNQPTFKATPVGMLVQGNVVSAVDQVTNGEGVWIKLSDESAIAHCGLSCATAWSLAVDTSHVVYLKQENDHKIEKQEECLVQRVDNELARDPKLTNCRSNANVKQQRFSTSSYVIEQLHMDDNEIKIEKLEKQFSPKRKKDMHAIEGLNANPLPVPYNRSKPETRLNNGNMVVMPPSSPRKAPLNKIYSVEKTKQHHKNAPKNDTAGLRRTTYNHSLSASSDTTAPPTTSSSSVDTHLTSSLSTSAESSAPDQQDCLTKFEIFAGVAQAATQTTPENERVSFVPNSKPKTKMPSKNQSSSKNGLKTESVSSTESKYNQPEVILQEPKQTVKLALSPSMAESLRAVFAAFLWHEGIVHDAMTCASFLKFYPSLPKKGAVVTKRMNERNKDRGLQRHSVEVTTGAVGYRHIRPNEVNRPKAMPSEGAITEESMTSSGNSETAENHGQPETTTTAAGGTTTVNFLPPALNCMVRLWDVISADMLQVRNQSHFIPGLDFVFITLSSHLFAFQL</sequence>
<dbReference type="GO" id="GO:0008582">
    <property type="term" value="P:regulation of synaptic assembly at neuromuscular junction"/>
    <property type="evidence" value="ECO:0007669"/>
    <property type="project" value="TreeGrafter"/>
</dbReference>
<organism evidence="6">
    <name type="scientific">Sipha flava</name>
    <name type="common">yellow sugarcane aphid</name>
    <dbReference type="NCBI Taxonomy" id="143950"/>
    <lineage>
        <taxon>Eukaryota</taxon>
        <taxon>Metazoa</taxon>
        <taxon>Ecdysozoa</taxon>
        <taxon>Arthropoda</taxon>
        <taxon>Hexapoda</taxon>
        <taxon>Insecta</taxon>
        <taxon>Pterygota</taxon>
        <taxon>Neoptera</taxon>
        <taxon>Paraneoptera</taxon>
        <taxon>Hemiptera</taxon>
        <taxon>Sternorrhyncha</taxon>
        <taxon>Aphidomorpha</taxon>
        <taxon>Aphidoidea</taxon>
        <taxon>Aphididae</taxon>
        <taxon>Sipha</taxon>
    </lineage>
</organism>
<dbReference type="PROSITE" id="PS00626">
    <property type="entry name" value="RCC1_2"/>
    <property type="match status" value="2"/>
</dbReference>
<dbReference type="PANTHER" id="PTHR45943">
    <property type="entry name" value="E3 UBIQUITIN-PROTEIN LIGASE MYCBP2"/>
    <property type="match status" value="1"/>
</dbReference>
<evidence type="ECO:0000259" key="5">
    <source>
        <dbReference type="Pfam" id="PF08005"/>
    </source>
</evidence>
<feature type="compositionally biased region" description="Low complexity" evidence="4">
    <location>
        <begin position="3005"/>
        <end position="3014"/>
    </location>
</feature>
<dbReference type="PROSITE" id="PS50194">
    <property type="entry name" value="FILAMIN_REPEAT"/>
    <property type="match status" value="1"/>
</dbReference>
<dbReference type="Pfam" id="PF08005">
    <property type="entry name" value="PHR"/>
    <property type="match status" value="2"/>
</dbReference>
<dbReference type="EMBL" id="GGMS01008673">
    <property type="protein sequence ID" value="MBY77876.1"/>
    <property type="molecule type" value="Transcribed_RNA"/>
</dbReference>
<dbReference type="PANTHER" id="PTHR45943:SF1">
    <property type="entry name" value="E3 UBIQUITIN-PROTEIN LIGASE MYCBP2"/>
    <property type="match status" value="1"/>
</dbReference>
<evidence type="ECO:0000313" key="6">
    <source>
        <dbReference type="EMBL" id="MBY77876.1"/>
    </source>
</evidence>
<dbReference type="InterPro" id="IPR013783">
    <property type="entry name" value="Ig-like_fold"/>
</dbReference>
<dbReference type="InterPro" id="IPR017868">
    <property type="entry name" value="Filamin/ABP280_repeat-like"/>
</dbReference>
<dbReference type="GO" id="GO:0061630">
    <property type="term" value="F:ubiquitin protein ligase activity"/>
    <property type="evidence" value="ECO:0007669"/>
    <property type="project" value="TreeGrafter"/>
</dbReference>
<dbReference type="SUPFAM" id="SSF50985">
    <property type="entry name" value="RCC1/BLIP-II"/>
    <property type="match status" value="2"/>
</dbReference>
<dbReference type="GO" id="GO:0005634">
    <property type="term" value="C:nucleus"/>
    <property type="evidence" value="ECO:0007669"/>
    <property type="project" value="TreeGrafter"/>
</dbReference>
<feature type="compositionally biased region" description="Low complexity" evidence="4">
    <location>
        <begin position="2773"/>
        <end position="2806"/>
    </location>
</feature>
<evidence type="ECO:0000256" key="3">
    <source>
        <dbReference type="PROSITE-ProRule" id="PRU00235"/>
    </source>
</evidence>
<dbReference type="Gene3D" id="2.60.120.820">
    <property type="entry name" value="PHR domain"/>
    <property type="match status" value="2"/>
</dbReference>
<proteinExistence type="predicted"/>
<feature type="region of interest" description="Disordered" evidence="4">
    <location>
        <begin position="2708"/>
        <end position="2740"/>
    </location>
</feature>
<feature type="repeat" description="RCC1" evidence="3">
    <location>
        <begin position="889"/>
        <end position="941"/>
    </location>
</feature>
<dbReference type="Pfam" id="PF00630">
    <property type="entry name" value="Filamin"/>
    <property type="match status" value="1"/>
</dbReference>
<protein>
    <submittedName>
        <fullName evidence="6">Putative E3 ubiquitin-protein ligase</fullName>
    </submittedName>
</protein>
<feature type="region of interest" description="Disordered" evidence="4">
    <location>
        <begin position="2773"/>
        <end position="2808"/>
    </location>
</feature>
<dbReference type="Pfam" id="PF13540">
    <property type="entry name" value="RCC1_2"/>
    <property type="match status" value="3"/>
</dbReference>
<dbReference type="Gene3D" id="1.10.10.2360">
    <property type="match status" value="1"/>
</dbReference>
<gene>
    <name evidence="6" type="primary">MYCBP2_2</name>
    <name evidence="6" type="ORF">g.47293</name>
</gene>
<name>A0A2S2QJG1_9HEMI</name>
<feature type="domain" description="PHR" evidence="5">
    <location>
        <begin position="1650"/>
        <end position="1808"/>
    </location>
</feature>
<dbReference type="PROSITE" id="PS50012">
    <property type="entry name" value="RCC1_3"/>
    <property type="match status" value="1"/>
</dbReference>
<dbReference type="InterPro" id="IPR009091">
    <property type="entry name" value="RCC1/BLIP-II"/>
</dbReference>
<keyword evidence="1" id="KW-0833">Ubl conjugation pathway</keyword>
<feature type="compositionally biased region" description="Polar residues" evidence="4">
    <location>
        <begin position="2850"/>
        <end position="2870"/>
    </location>
</feature>
<dbReference type="PRINTS" id="PR00633">
    <property type="entry name" value="RCCNDNSATION"/>
</dbReference>
<dbReference type="OrthoDB" id="6050183at2759"/>
<dbReference type="InterPro" id="IPR000408">
    <property type="entry name" value="Reg_chr_condens"/>
</dbReference>
<dbReference type="GO" id="GO:0005886">
    <property type="term" value="C:plasma membrane"/>
    <property type="evidence" value="ECO:0007669"/>
    <property type="project" value="TreeGrafter"/>
</dbReference>
<dbReference type="Gene3D" id="2.130.10.30">
    <property type="entry name" value="Regulator of chromosome condensation 1/beta-lactamase-inhibitor protein II"/>
    <property type="match status" value="2"/>
</dbReference>
<dbReference type="Gene3D" id="2.60.40.10">
    <property type="entry name" value="Immunoglobulins"/>
    <property type="match status" value="1"/>
</dbReference>
<dbReference type="InterPro" id="IPR038648">
    <property type="entry name" value="PHR_sf"/>
</dbReference>
<feature type="region of interest" description="Disordered" evidence="4">
    <location>
        <begin position="2971"/>
        <end position="3014"/>
    </location>
</feature>
<dbReference type="InterPro" id="IPR014756">
    <property type="entry name" value="Ig_E-set"/>
</dbReference>